<dbReference type="EMBL" id="MIKF01000131">
    <property type="protein sequence ID" value="RTE77095.1"/>
    <property type="molecule type" value="Genomic_DNA"/>
</dbReference>
<feature type="domain" description="Fungal lipase-type" evidence="5">
    <location>
        <begin position="157"/>
        <end position="303"/>
    </location>
</feature>
<dbReference type="SUPFAM" id="SSF53474">
    <property type="entry name" value="alpha/beta-Hydrolases"/>
    <property type="match status" value="1"/>
</dbReference>
<comment type="similarity">
    <text evidence="1">Belongs to the AB hydrolase superfamily. Lipase family. Class 3 subfamily.</text>
</comment>
<dbReference type="PANTHER" id="PTHR45856:SF21">
    <property type="entry name" value="FUNGAL LIPASE-LIKE DOMAIN-CONTAINING PROTEIN"/>
    <property type="match status" value="1"/>
</dbReference>
<evidence type="ECO:0000256" key="3">
    <source>
        <dbReference type="ARBA" id="ARBA00048461"/>
    </source>
</evidence>
<dbReference type="Proteomes" id="UP000287124">
    <property type="component" value="Unassembled WGS sequence"/>
</dbReference>
<proteinExistence type="inferred from homology"/>
<feature type="compositionally biased region" description="Low complexity" evidence="4">
    <location>
        <begin position="1"/>
        <end position="16"/>
    </location>
</feature>
<feature type="region of interest" description="Disordered" evidence="4">
    <location>
        <begin position="1"/>
        <end position="20"/>
    </location>
</feature>
<dbReference type="InterPro" id="IPR051218">
    <property type="entry name" value="Sec_MonoDiacylglyc_Lipase"/>
</dbReference>
<evidence type="ECO:0000256" key="2">
    <source>
        <dbReference type="ARBA" id="ARBA00047591"/>
    </source>
</evidence>
<dbReference type="GO" id="GO:0006629">
    <property type="term" value="P:lipid metabolic process"/>
    <property type="evidence" value="ECO:0007669"/>
    <property type="project" value="InterPro"/>
</dbReference>
<gene>
    <name evidence="6" type="ORF">BHE90_008437</name>
</gene>
<keyword evidence="7" id="KW-1185">Reference proteome</keyword>
<accession>A0A430LMZ6</accession>
<dbReference type="AlphaFoldDB" id="A0A430LMZ6"/>
<name>A0A430LMZ6_9HYPO</name>
<evidence type="ECO:0000256" key="1">
    <source>
        <dbReference type="ARBA" id="ARBA00043996"/>
    </source>
</evidence>
<sequence length="455" mass="50129">MGISSSKSRTRGPSSSAISVNNSRGASVAAIELSSTLHDTLNEVDLEGSLSGQFKQLLQRLDQEASKYINSRVKDDGASTDWNCSQAEAQLVSAAWKCARGTYDLESTIEDTAYCTFRKDHVLKHSLTGTVKALKSTVVEPVAKPSVGDNLLPALIIAVRGSASKMDHIVNANSQPRATEMFISPDFLDKPDLMAHSGFLNSAWALDDVVSERIKAYIENTESDNGQKPHVLFTGHSAGGAVATLFYLRYISDKAFDESARFSCVTFGAPPCVSKPINLSRYRCTGETLCLNIINEFDVVSRADKPYILSLVEFSRGVLRTVRQPPTLDTNENPIETGRGLTFKDDIDSLSPISSQSTGLERGFVNQFTNAWNLPEPFYHHVGPRIVFVMRLHEGEMGLRAVQVPPAEFQTLLFCRTAVHGKVRYGERIKMLESGQFNGRAGWDWLLEAKIENEL</sequence>
<organism evidence="6 7">
    <name type="scientific">Fusarium euwallaceae</name>
    <dbReference type="NCBI Taxonomy" id="1147111"/>
    <lineage>
        <taxon>Eukaryota</taxon>
        <taxon>Fungi</taxon>
        <taxon>Dikarya</taxon>
        <taxon>Ascomycota</taxon>
        <taxon>Pezizomycotina</taxon>
        <taxon>Sordariomycetes</taxon>
        <taxon>Hypocreomycetidae</taxon>
        <taxon>Hypocreales</taxon>
        <taxon>Nectriaceae</taxon>
        <taxon>Fusarium</taxon>
        <taxon>Fusarium solani species complex</taxon>
    </lineage>
</organism>
<reference evidence="6 7" key="1">
    <citation type="submission" date="2017-06" db="EMBL/GenBank/DDBJ databases">
        <title>Comparative genomic analysis of Ambrosia Fusariam Clade fungi.</title>
        <authorList>
            <person name="Stajich J.E."/>
            <person name="Carrillo J."/>
            <person name="Kijimoto T."/>
            <person name="Eskalen A."/>
            <person name="O'Donnell K."/>
            <person name="Kasson M."/>
        </authorList>
    </citation>
    <scope>NUCLEOTIDE SEQUENCE [LARGE SCALE GENOMIC DNA]</scope>
    <source>
        <strain evidence="6 7">UCR1854</strain>
    </source>
</reference>
<dbReference type="PANTHER" id="PTHR45856">
    <property type="entry name" value="ALPHA/BETA-HYDROLASES SUPERFAMILY PROTEIN"/>
    <property type="match status" value="1"/>
</dbReference>
<evidence type="ECO:0000313" key="6">
    <source>
        <dbReference type="EMBL" id="RTE77095.1"/>
    </source>
</evidence>
<protein>
    <recommendedName>
        <fullName evidence="5">Fungal lipase-type domain-containing protein</fullName>
    </recommendedName>
</protein>
<evidence type="ECO:0000259" key="5">
    <source>
        <dbReference type="Pfam" id="PF01764"/>
    </source>
</evidence>
<comment type="catalytic activity">
    <reaction evidence="2">
        <text>a diacylglycerol + H2O = a monoacylglycerol + a fatty acid + H(+)</text>
        <dbReference type="Rhea" id="RHEA:32731"/>
        <dbReference type="ChEBI" id="CHEBI:15377"/>
        <dbReference type="ChEBI" id="CHEBI:15378"/>
        <dbReference type="ChEBI" id="CHEBI:17408"/>
        <dbReference type="ChEBI" id="CHEBI:18035"/>
        <dbReference type="ChEBI" id="CHEBI:28868"/>
    </reaction>
</comment>
<comment type="catalytic activity">
    <reaction evidence="3">
        <text>a monoacylglycerol + H2O = glycerol + a fatty acid + H(+)</text>
        <dbReference type="Rhea" id="RHEA:15245"/>
        <dbReference type="ChEBI" id="CHEBI:15377"/>
        <dbReference type="ChEBI" id="CHEBI:15378"/>
        <dbReference type="ChEBI" id="CHEBI:17408"/>
        <dbReference type="ChEBI" id="CHEBI:17754"/>
        <dbReference type="ChEBI" id="CHEBI:28868"/>
    </reaction>
</comment>
<dbReference type="Gene3D" id="3.40.50.1820">
    <property type="entry name" value="alpha/beta hydrolase"/>
    <property type="match status" value="1"/>
</dbReference>
<evidence type="ECO:0000313" key="7">
    <source>
        <dbReference type="Proteomes" id="UP000287124"/>
    </source>
</evidence>
<evidence type="ECO:0000256" key="4">
    <source>
        <dbReference type="SAM" id="MobiDB-lite"/>
    </source>
</evidence>
<dbReference type="InterPro" id="IPR002921">
    <property type="entry name" value="Fungal_lipase-type"/>
</dbReference>
<dbReference type="InterPro" id="IPR029058">
    <property type="entry name" value="AB_hydrolase_fold"/>
</dbReference>
<dbReference type="CDD" id="cd00519">
    <property type="entry name" value="Lipase_3"/>
    <property type="match status" value="1"/>
</dbReference>
<dbReference type="Pfam" id="PF01764">
    <property type="entry name" value="Lipase_3"/>
    <property type="match status" value="1"/>
</dbReference>
<comment type="caution">
    <text evidence="6">The sequence shown here is derived from an EMBL/GenBank/DDBJ whole genome shotgun (WGS) entry which is preliminary data.</text>
</comment>